<keyword evidence="6 12" id="KW-0028">Amino-acid biosynthesis</keyword>
<reference evidence="16 17" key="1">
    <citation type="journal article" date="2016" name="Nat. Commun.">
        <title>Thousands of microbial genomes shed light on interconnected biogeochemical processes in an aquifer system.</title>
        <authorList>
            <person name="Anantharaman K."/>
            <person name="Brown C.T."/>
            <person name="Hug L.A."/>
            <person name="Sharon I."/>
            <person name="Castelle C.J."/>
            <person name="Probst A.J."/>
            <person name="Thomas B.C."/>
            <person name="Singh A."/>
            <person name="Wilkins M.J."/>
            <person name="Karaoz U."/>
            <person name="Brodie E.L."/>
            <person name="Williams K.H."/>
            <person name="Hubbard S.S."/>
            <person name="Banfield J.F."/>
        </authorList>
    </citation>
    <scope>NUCLEOTIDE SEQUENCE [LARGE SCALE GENOMIC DNA]</scope>
</reference>
<feature type="binding site" evidence="12 15">
    <location>
        <position position="45"/>
    </location>
    <ligand>
        <name>pyruvate</name>
        <dbReference type="ChEBI" id="CHEBI:15361"/>
    </ligand>
</feature>
<keyword evidence="8 12" id="KW-0457">Lysine biosynthesis</keyword>
<comment type="catalytic activity">
    <reaction evidence="11 12">
        <text>L-aspartate 4-semialdehyde + pyruvate = (2S,4S)-4-hydroxy-2,3,4,5-tetrahydrodipicolinate + H2O + H(+)</text>
        <dbReference type="Rhea" id="RHEA:34171"/>
        <dbReference type="ChEBI" id="CHEBI:15361"/>
        <dbReference type="ChEBI" id="CHEBI:15377"/>
        <dbReference type="ChEBI" id="CHEBI:15378"/>
        <dbReference type="ChEBI" id="CHEBI:67139"/>
        <dbReference type="ChEBI" id="CHEBI:537519"/>
        <dbReference type="EC" id="4.3.3.7"/>
    </reaction>
</comment>
<evidence type="ECO:0000256" key="11">
    <source>
        <dbReference type="ARBA" id="ARBA00047836"/>
    </source>
</evidence>
<comment type="subcellular location">
    <subcellularLocation>
        <location evidence="12">Cytoplasm</location>
    </subcellularLocation>
</comment>
<evidence type="ECO:0000256" key="1">
    <source>
        <dbReference type="ARBA" id="ARBA00003294"/>
    </source>
</evidence>
<dbReference type="InterPro" id="IPR002220">
    <property type="entry name" value="DapA-like"/>
</dbReference>
<dbReference type="PROSITE" id="PS00666">
    <property type="entry name" value="DHDPS_2"/>
    <property type="match status" value="1"/>
</dbReference>
<sequence length="292" mass="31382">MFSGSIVALPTPFKEDFTLDYDAYGRLINFQLRNGTDGFVPCGCTGEAATLSHEEQKACIRFVIERAEGKPVIAGAGSNNTREAIMLTKYAKEVSADAVLSITPYYNKPTAVGQIAHFTAIAKAADIPIMLYDVPGRTVTSLLPETIAELAKLDNIVALKDASGSLDHAAEVIQRCGWKFSVLSGDDSLTLPMMAIGARGVVSVAANIVPEKLVKLCNLIEAEKLAEARGIHCGLMPLFKALFLETNPMPVKAALARLGLIKNVLRLPLVPMLPDKEKLLFAVMDELGIKAI</sequence>
<evidence type="ECO:0000256" key="12">
    <source>
        <dbReference type="HAMAP-Rule" id="MF_00418"/>
    </source>
</evidence>
<evidence type="ECO:0000256" key="4">
    <source>
        <dbReference type="ARBA" id="ARBA00012086"/>
    </source>
</evidence>
<dbReference type="PIRSF" id="PIRSF001365">
    <property type="entry name" value="DHDPS"/>
    <property type="match status" value="1"/>
</dbReference>
<evidence type="ECO:0000256" key="10">
    <source>
        <dbReference type="ARBA" id="ARBA00023270"/>
    </source>
</evidence>
<dbReference type="Pfam" id="PF00701">
    <property type="entry name" value="DHDPS"/>
    <property type="match status" value="1"/>
</dbReference>
<dbReference type="NCBIfam" id="TIGR00674">
    <property type="entry name" value="dapA"/>
    <property type="match status" value="1"/>
</dbReference>
<dbReference type="HAMAP" id="MF_00418">
    <property type="entry name" value="DapA"/>
    <property type="match status" value="1"/>
</dbReference>
<dbReference type="PANTHER" id="PTHR12128:SF66">
    <property type="entry name" value="4-HYDROXY-2-OXOGLUTARATE ALDOLASE, MITOCHONDRIAL"/>
    <property type="match status" value="1"/>
</dbReference>
<name>A0A1G1Y5X3_9BACT</name>
<comment type="function">
    <text evidence="1 12">Catalyzes the condensation of (S)-aspartate-beta-semialdehyde [(S)-ASA] and pyruvate to 4-hydroxy-tetrahydrodipicolinate (HTPA).</text>
</comment>
<evidence type="ECO:0000313" key="16">
    <source>
        <dbReference type="EMBL" id="OGY47739.1"/>
    </source>
</evidence>
<dbReference type="GO" id="GO:0009089">
    <property type="term" value="P:lysine biosynthetic process via diaminopimelate"/>
    <property type="evidence" value="ECO:0007669"/>
    <property type="project" value="UniProtKB-UniRule"/>
</dbReference>
<feature type="binding site" evidence="12 15">
    <location>
        <position position="202"/>
    </location>
    <ligand>
        <name>pyruvate</name>
        <dbReference type="ChEBI" id="CHEBI:15361"/>
    </ligand>
</feature>
<dbReference type="Gene3D" id="3.20.20.70">
    <property type="entry name" value="Aldolase class I"/>
    <property type="match status" value="1"/>
</dbReference>
<keyword evidence="10 12" id="KW-0704">Schiff base</keyword>
<keyword evidence="7 12" id="KW-0220">Diaminopimelate biosynthesis</keyword>
<dbReference type="InterPro" id="IPR005263">
    <property type="entry name" value="DapA"/>
</dbReference>
<comment type="similarity">
    <text evidence="3 12 13">Belongs to the DapA family.</text>
</comment>
<dbReference type="EMBL" id="MHIF01000028">
    <property type="protein sequence ID" value="OGY47739.1"/>
    <property type="molecule type" value="Genomic_DNA"/>
</dbReference>
<dbReference type="CDD" id="cd00950">
    <property type="entry name" value="DHDPS"/>
    <property type="match status" value="1"/>
</dbReference>
<comment type="caution">
    <text evidence="12">Lacks conserved residue(s) required for the propagation of feature annotation.</text>
</comment>
<evidence type="ECO:0000256" key="14">
    <source>
        <dbReference type="PIRSR" id="PIRSR001365-1"/>
    </source>
</evidence>
<evidence type="ECO:0000256" key="6">
    <source>
        <dbReference type="ARBA" id="ARBA00022605"/>
    </source>
</evidence>
<keyword evidence="5 12" id="KW-0963">Cytoplasm</keyword>
<dbReference type="AlphaFoldDB" id="A0A1G1Y5X3"/>
<organism evidence="16 17">
    <name type="scientific">Candidatus Buchananbacteria bacterium RIFCSPHIGHO2_01_FULL_46_12</name>
    <dbReference type="NCBI Taxonomy" id="1797536"/>
    <lineage>
        <taxon>Bacteria</taxon>
        <taxon>Candidatus Buchananiibacteriota</taxon>
    </lineage>
</organism>
<dbReference type="GO" id="GO:0008840">
    <property type="term" value="F:4-hydroxy-tetrahydrodipicolinate synthase activity"/>
    <property type="evidence" value="ECO:0007669"/>
    <property type="project" value="UniProtKB-UniRule"/>
</dbReference>
<dbReference type="Proteomes" id="UP000178432">
    <property type="component" value="Unassembled WGS sequence"/>
</dbReference>
<dbReference type="PANTHER" id="PTHR12128">
    <property type="entry name" value="DIHYDRODIPICOLINATE SYNTHASE"/>
    <property type="match status" value="1"/>
</dbReference>
<feature type="active site" description="Proton donor/acceptor" evidence="12 14">
    <location>
        <position position="132"/>
    </location>
</feature>
<evidence type="ECO:0000256" key="5">
    <source>
        <dbReference type="ARBA" id="ARBA00022490"/>
    </source>
</evidence>
<evidence type="ECO:0000256" key="13">
    <source>
        <dbReference type="PIRNR" id="PIRNR001365"/>
    </source>
</evidence>
<dbReference type="SMART" id="SM01130">
    <property type="entry name" value="DHDPS"/>
    <property type="match status" value="1"/>
</dbReference>
<evidence type="ECO:0000256" key="3">
    <source>
        <dbReference type="ARBA" id="ARBA00007592"/>
    </source>
</evidence>
<comment type="pathway">
    <text evidence="2 12">Amino-acid biosynthesis; L-lysine biosynthesis via DAP pathway; (S)-tetrahydrodipicolinate from L-aspartate: step 3/4.</text>
</comment>
<keyword evidence="9 12" id="KW-0456">Lyase</keyword>
<evidence type="ECO:0000256" key="9">
    <source>
        <dbReference type="ARBA" id="ARBA00023239"/>
    </source>
</evidence>
<dbReference type="GO" id="GO:0019877">
    <property type="term" value="P:diaminopimelate biosynthetic process"/>
    <property type="evidence" value="ECO:0007669"/>
    <property type="project" value="UniProtKB-UniRule"/>
</dbReference>
<dbReference type="UniPathway" id="UPA00034">
    <property type="reaction ID" value="UER00017"/>
</dbReference>
<accession>A0A1G1Y5X3</accession>
<evidence type="ECO:0000313" key="17">
    <source>
        <dbReference type="Proteomes" id="UP000178432"/>
    </source>
</evidence>
<comment type="subunit">
    <text evidence="12">Homotetramer; dimer of dimers.</text>
</comment>
<dbReference type="InterPro" id="IPR013785">
    <property type="entry name" value="Aldolase_TIM"/>
</dbReference>
<comment type="caution">
    <text evidence="16">The sequence shown here is derived from an EMBL/GenBank/DDBJ whole genome shotgun (WGS) entry which is preliminary data.</text>
</comment>
<protein>
    <recommendedName>
        <fullName evidence="4 12">4-hydroxy-tetrahydrodipicolinate synthase</fullName>
        <shortName evidence="12">HTPA synthase</shortName>
        <ecNumber evidence="4 12">4.3.3.7</ecNumber>
    </recommendedName>
</protein>
<proteinExistence type="inferred from homology"/>
<evidence type="ECO:0000256" key="7">
    <source>
        <dbReference type="ARBA" id="ARBA00022915"/>
    </source>
</evidence>
<dbReference type="EC" id="4.3.3.7" evidence="4 12"/>
<comment type="caution">
    <text evidence="12">Was originally thought to be a dihydrodipicolinate synthase (DHDPS), catalyzing the condensation of (S)-aspartate-beta-semialdehyde [(S)-ASA] and pyruvate to dihydrodipicolinate (DHDP). However, it was shown in E.coli that the product of the enzymatic reaction is not dihydrodipicolinate but in fact (4S)-4-hydroxy-2,3,4,5-tetrahydro-(2S)-dipicolinic acid (HTPA), and that the consecutive dehydration reaction leading to DHDP is not spontaneous but catalyzed by DapB.</text>
</comment>
<dbReference type="PRINTS" id="PR00146">
    <property type="entry name" value="DHPICSNTHASE"/>
</dbReference>
<evidence type="ECO:0000256" key="15">
    <source>
        <dbReference type="PIRSR" id="PIRSR001365-2"/>
    </source>
</evidence>
<dbReference type="GO" id="GO:0005829">
    <property type="term" value="C:cytosol"/>
    <property type="evidence" value="ECO:0007669"/>
    <property type="project" value="TreeGrafter"/>
</dbReference>
<dbReference type="SUPFAM" id="SSF51569">
    <property type="entry name" value="Aldolase"/>
    <property type="match status" value="1"/>
</dbReference>
<feature type="site" description="Part of a proton relay during catalysis" evidence="12">
    <location>
        <position position="106"/>
    </location>
</feature>
<feature type="active site" description="Schiff-base intermediate with substrate" evidence="12 14">
    <location>
        <position position="160"/>
    </location>
</feature>
<evidence type="ECO:0000256" key="2">
    <source>
        <dbReference type="ARBA" id="ARBA00005120"/>
    </source>
</evidence>
<evidence type="ECO:0000256" key="8">
    <source>
        <dbReference type="ARBA" id="ARBA00023154"/>
    </source>
</evidence>
<gene>
    <name evidence="12" type="primary">dapA</name>
    <name evidence="16" type="ORF">A2663_05010</name>
</gene>
<dbReference type="InterPro" id="IPR020625">
    <property type="entry name" value="Schiff_base-form_aldolases_AS"/>
</dbReference>